<dbReference type="GO" id="GO:0004792">
    <property type="term" value="F:thiosulfate-cyanide sulfurtransferase activity"/>
    <property type="evidence" value="ECO:0007669"/>
    <property type="project" value="TreeGrafter"/>
</dbReference>
<keyword evidence="3" id="KW-0548">Nucleotidyltransferase</keyword>
<protein>
    <submittedName>
        <fullName evidence="3">Molybdopterin-synthase adenylyltransferase MoeB</fullName>
    </submittedName>
</protein>
<keyword evidence="3" id="KW-0808">Transferase</keyword>
<dbReference type="FunFam" id="3.40.50.720:FF:000080">
    <property type="entry name" value="Thiazole biosynthesis adenylyltransferase ThiF"/>
    <property type="match status" value="1"/>
</dbReference>
<dbReference type="SUPFAM" id="SSF69572">
    <property type="entry name" value="Activating enzymes of the ubiquitin-like proteins"/>
    <property type="match status" value="1"/>
</dbReference>
<comment type="similarity">
    <text evidence="1">Belongs to the HesA/MoeB/ThiF family.</text>
</comment>
<dbReference type="AlphaFoldDB" id="A0A368NL17"/>
<dbReference type="CDD" id="cd00757">
    <property type="entry name" value="ThiF_MoeB_HesA_family"/>
    <property type="match status" value="1"/>
</dbReference>
<evidence type="ECO:0000313" key="4">
    <source>
        <dbReference type="Proteomes" id="UP000252558"/>
    </source>
</evidence>
<organism evidence="3 4">
    <name type="scientific">Corallincola holothuriorum</name>
    <dbReference type="NCBI Taxonomy" id="2282215"/>
    <lineage>
        <taxon>Bacteria</taxon>
        <taxon>Pseudomonadati</taxon>
        <taxon>Pseudomonadota</taxon>
        <taxon>Gammaproteobacteria</taxon>
        <taxon>Alteromonadales</taxon>
        <taxon>Psychromonadaceae</taxon>
        <taxon>Corallincola</taxon>
    </lineage>
</organism>
<feature type="domain" description="THIF-type NAD/FAD binding fold" evidence="2">
    <location>
        <begin position="10"/>
        <end position="246"/>
    </location>
</feature>
<accession>A0A368NL17</accession>
<dbReference type="InterPro" id="IPR045886">
    <property type="entry name" value="ThiF/MoeB/HesA"/>
</dbReference>
<dbReference type="GO" id="GO:0005829">
    <property type="term" value="C:cytosol"/>
    <property type="evidence" value="ECO:0007669"/>
    <property type="project" value="TreeGrafter"/>
</dbReference>
<dbReference type="PANTHER" id="PTHR10953">
    <property type="entry name" value="UBIQUITIN-ACTIVATING ENZYME E1"/>
    <property type="match status" value="1"/>
</dbReference>
<dbReference type="Proteomes" id="UP000252558">
    <property type="component" value="Unassembled WGS sequence"/>
</dbReference>
<dbReference type="Pfam" id="PF00899">
    <property type="entry name" value="ThiF"/>
    <property type="match status" value="1"/>
</dbReference>
<dbReference type="Gene3D" id="3.40.50.720">
    <property type="entry name" value="NAD(P)-binding Rossmann-like Domain"/>
    <property type="match status" value="1"/>
</dbReference>
<proteinExistence type="inferred from homology"/>
<dbReference type="PANTHER" id="PTHR10953:SF240">
    <property type="entry name" value="SULFUR CARRIER PROTEIN THIS ADENYLYLTRANSFERASE"/>
    <property type="match status" value="1"/>
</dbReference>
<reference evidence="3 4" key="1">
    <citation type="submission" date="2018-07" db="EMBL/GenBank/DDBJ databases">
        <title>Corallincola holothuriorum sp. nov., a new facultative anaerobe isolated from sea cucumber Apostichopus japonicus.</title>
        <authorList>
            <person name="Xia H."/>
        </authorList>
    </citation>
    <scope>NUCLEOTIDE SEQUENCE [LARGE SCALE GENOMIC DNA]</scope>
    <source>
        <strain evidence="3 4">C4</strain>
    </source>
</reference>
<dbReference type="NCBIfam" id="NF004281">
    <property type="entry name" value="PRK05690.1"/>
    <property type="match status" value="1"/>
</dbReference>
<name>A0A368NL17_9GAMM</name>
<evidence type="ECO:0000259" key="2">
    <source>
        <dbReference type="Pfam" id="PF00899"/>
    </source>
</evidence>
<dbReference type="OrthoDB" id="9804286at2"/>
<dbReference type="RefSeq" id="WP_114337415.1">
    <property type="nucleotide sequence ID" value="NZ_QPID01000003.1"/>
</dbReference>
<gene>
    <name evidence="3" type="ORF">DU002_05690</name>
</gene>
<dbReference type="GO" id="GO:0016779">
    <property type="term" value="F:nucleotidyltransferase activity"/>
    <property type="evidence" value="ECO:0007669"/>
    <property type="project" value="UniProtKB-KW"/>
</dbReference>
<comment type="caution">
    <text evidence="3">The sequence shown here is derived from an EMBL/GenBank/DDBJ whole genome shotgun (WGS) entry which is preliminary data.</text>
</comment>
<keyword evidence="4" id="KW-1185">Reference proteome</keyword>
<evidence type="ECO:0000256" key="1">
    <source>
        <dbReference type="ARBA" id="ARBA00009919"/>
    </source>
</evidence>
<dbReference type="EMBL" id="QPID01000003">
    <property type="protein sequence ID" value="RCU50820.1"/>
    <property type="molecule type" value="Genomic_DNA"/>
</dbReference>
<sequence length="249" mass="27301">MLTNQEQLRYSRHLLLDDIGEAGQLKLKAASVLIIGMGGLGCPVAQYLVAAGVGRLLLADGDQLDLSNLQRQILYRSDDIGEDKVDLAQQTLQQLNDEIMLEAIPEHLDEGMLNEYIPEVDLVLDCSDNFATRHAVNRVCRQHGVLLITAAAIRFEGQLSAFDHTDCDAPCYHCLYPETTDAPRLNCSNSGVVGPLLGVMGSLQALEAVKALLGQPLTSLHQLRLFDGKTLQWHNFSINKDPQCPVCAK</sequence>
<dbReference type="GO" id="GO:0008146">
    <property type="term" value="F:sulfotransferase activity"/>
    <property type="evidence" value="ECO:0007669"/>
    <property type="project" value="TreeGrafter"/>
</dbReference>
<evidence type="ECO:0000313" key="3">
    <source>
        <dbReference type="EMBL" id="RCU50820.1"/>
    </source>
</evidence>
<dbReference type="InterPro" id="IPR000594">
    <property type="entry name" value="ThiF_NAD_FAD-bd"/>
</dbReference>
<dbReference type="InterPro" id="IPR035985">
    <property type="entry name" value="Ubiquitin-activating_enz"/>
</dbReference>
<dbReference type="GO" id="GO:0008641">
    <property type="term" value="F:ubiquitin-like modifier activating enzyme activity"/>
    <property type="evidence" value="ECO:0007669"/>
    <property type="project" value="InterPro"/>
</dbReference>